<evidence type="ECO:0000313" key="1">
    <source>
        <dbReference type="Proteomes" id="UP001652621"/>
    </source>
</evidence>
<name>A0A9J7DAU0_MUSDO</name>
<evidence type="ECO:0000313" key="2">
    <source>
        <dbReference type="RefSeq" id="XP_011295111.2"/>
    </source>
</evidence>
<dbReference type="InterPro" id="IPR043313">
    <property type="entry name" value="LRMDA"/>
</dbReference>
<accession>A0A9J7DAU0</accession>
<dbReference type="Pfam" id="PF14580">
    <property type="entry name" value="LRR_9"/>
    <property type="match status" value="1"/>
</dbReference>
<dbReference type="Proteomes" id="UP001652621">
    <property type="component" value="Unplaced"/>
</dbReference>
<gene>
    <name evidence="2" type="primary">LOC101888848</name>
</gene>
<dbReference type="SUPFAM" id="SSF52058">
    <property type="entry name" value="L domain-like"/>
    <property type="match status" value="1"/>
</dbReference>
<protein>
    <submittedName>
        <fullName evidence="2">Leucine-rich melanocyte differentiation-associated protein isoform X1</fullName>
    </submittedName>
</protein>
<dbReference type="PANTHER" id="PTHR46282:SF2">
    <property type="entry name" value="LEUCINE-RICH MELANOCYTE DIFFERENTIATION-ASSOCIATED PROTEIN"/>
    <property type="match status" value="1"/>
</dbReference>
<sequence>MYQNNADANGYNANKKELNLSDRNLRELDTAIIATYGECIEHLDLSHNRITRLEWLYQMPNLRCLIMDDNRLRESHFEKLKKVPLPKITTLTLNKNELSDLDTTAEMLQQIFPNLEYLSLHGNPMCPDNLCLQPFSEFVPYEYAHYRDVLSKSLPHLKFLDHFSLDAKQLPKESHCIKQEKSIQQPIISFSGDLWSKLKNFLSVPNATNSNTGQNENGNRLVSSLDFFSFQHRVMIQHINECIRKETAT</sequence>
<dbReference type="PROSITE" id="PS51450">
    <property type="entry name" value="LRR"/>
    <property type="match status" value="1"/>
</dbReference>
<keyword evidence="1" id="KW-1185">Reference proteome</keyword>
<dbReference type="GeneID" id="101888848"/>
<dbReference type="InterPro" id="IPR001611">
    <property type="entry name" value="Leu-rich_rpt"/>
</dbReference>
<dbReference type="VEuPathDB" id="VectorBase:MDOA010858"/>
<dbReference type="VEuPathDB" id="VectorBase:MDOMA2_006542"/>
<dbReference type="InterPro" id="IPR032675">
    <property type="entry name" value="LRR_dom_sf"/>
</dbReference>
<dbReference type="Gene3D" id="3.80.10.10">
    <property type="entry name" value="Ribonuclease Inhibitor"/>
    <property type="match status" value="2"/>
</dbReference>
<dbReference type="OrthoDB" id="272149at2759"/>
<proteinExistence type="predicted"/>
<dbReference type="PANTHER" id="PTHR46282">
    <property type="entry name" value="LEUCINE-RICH MELANOCYTE DIFFERENTIATION-ASSOCIATED PROTEIN"/>
    <property type="match status" value="1"/>
</dbReference>
<organism evidence="1 2">
    <name type="scientific">Musca domestica</name>
    <name type="common">House fly</name>
    <dbReference type="NCBI Taxonomy" id="7370"/>
    <lineage>
        <taxon>Eukaryota</taxon>
        <taxon>Metazoa</taxon>
        <taxon>Ecdysozoa</taxon>
        <taxon>Arthropoda</taxon>
        <taxon>Hexapoda</taxon>
        <taxon>Insecta</taxon>
        <taxon>Pterygota</taxon>
        <taxon>Neoptera</taxon>
        <taxon>Endopterygota</taxon>
        <taxon>Diptera</taxon>
        <taxon>Brachycera</taxon>
        <taxon>Muscomorpha</taxon>
        <taxon>Muscoidea</taxon>
        <taxon>Muscidae</taxon>
        <taxon>Musca</taxon>
    </lineage>
</organism>
<reference evidence="2" key="1">
    <citation type="submission" date="2025-08" db="UniProtKB">
        <authorList>
            <consortium name="RefSeq"/>
        </authorList>
    </citation>
    <scope>IDENTIFICATION</scope>
    <source>
        <strain evidence="2">Aabys</strain>
        <tissue evidence="2">Whole body</tissue>
    </source>
</reference>
<dbReference type="RefSeq" id="XP_011295111.2">
    <property type="nucleotide sequence ID" value="XM_011296809.3"/>
</dbReference>